<dbReference type="RefSeq" id="XP_037152451.1">
    <property type="nucleotide sequence ID" value="XM_037291016.1"/>
</dbReference>
<evidence type="ECO:0000256" key="3">
    <source>
        <dbReference type="ARBA" id="ARBA00023004"/>
    </source>
</evidence>
<dbReference type="EMBL" id="JACCJB010000010">
    <property type="protein sequence ID" value="KAF6223234.1"/>
    <property type="molecule type" value="Genomic_DNA"/>
</dbReference>
<keyword evidence="5" id="KW-0560">Oxidoreductase</keyword>
<keyword evidence="3 4" id="KW-0408">Iron</keyword>
<gene>
    <name evidence="6" type="ORF">HO133_000076</name>
</gene>
<keyword evidence="4 5" id="KW-0349">Heme</keyword>
<dbReference type="Gene3D" id="1.10.630.10">
    <property type="entry name" value="Cytochrome P450"/>
    <property type="match status" value="1"/>
</dbReference>
<evidence type="ECO:0000256" key="5">
    <source>
        <dbReference type="RuleBase" id="RU000461"/>
    </source>
</evidence>
<dbReference type="PRINTS" id="PR00463">
    <property type="entry name" value="EP450I"/>
</dbReference>
<keyword evidence="5" id="KW-0503">Monooxygenase</keyword>
<evidence type="ECO:0000256" key="1">
    <source>
        <dbReference type="ARBA" id="ARBA00001971"/>
    </source>
</evidence>
<comment type="caution">
    <text evidence="6">The sequence shown here is derived from an EMBL/GenBank/DDBJ whole genome shotgun (WGS) entry which is preliminary data.</text>
</comment>
<sequence>MFLGNLSLIQTAVTSVSIYAVGWIIYCRYFHPLCSIPGPFLASFSRAWIVFKTVKGDMEHTQRALHKKYGNDYRCANAAAHRLTDQAILFASHPTRLPAPIPKPSRYSIVMTTSKPLSDKYRLSTVLRPFLPRYLSVARFHKQSSLRQTDYYNAWAPPNNGYVGHFPARDEKEHSERRRIVNNVYSMSSVLESEKAIDSCTQLFSETMREFAEQKSVVDLGLWTNMYAFDVLGELFYGNKFGFMSERKDIGNYMKAIDSLLPAFTIGGTVPSYLTKLYLVSTILFSPSVRGALGAVKHIENASEAAVKRRKRKIEENKDDKRDMLRKMLEIHADRGEKINFTYQHICVESHSSIFAGADTTAIAINSILYHLMRNPAAYERLTAEVDAAVADGTLSMPVAYVEAIKLPYLKACTNEGMRLHPSVGLTMPRLVPGGGATISGFHFPQGYRVGVNGAVVQYDKDVFGPDAEKFNPDRWIEGDAMRMDKTMIQFGAGPRTCIGKNISLSEIYKLVPHIVRVFHIRLADPSKEWKTHNYWFNKQTDVHIYIKERTYGLN</sequence>
<evidence type="ECO:0000256" key="4">
    <source>
        <dbReference type="PIRSR" id="PIRSR602401-1"/>
    </source>
</evidence>
<comment type="similarity">
    <text evidence="5">Belongs to the cytochrome P450 family.</text>
</comment>
<comment type="cofactor">
    <cofactor evidence="1 4">
        <name>heme</name>
        <dbReference type="ChEBI" id="CHEBI:30413"/>
    </cofactor>
</comment>
<reference evidence="6 7" key="1">
    <citation type="journal article" date="2020" name="Genomics">
        <title>Complete, high-quality genomes from long-read metagenomic sequencing of two wolf lichen thalli reveals enigmatic genome architecture.</title>
        <authorList>
            <person name="McKenzie S.K."/>
            <person name="Walston R.F."/>
            <person name="Allen J.L."/>
        </authorList>
    </citation>
    <scope>NUCLEOTIDE SEQUENCE [LARGE SCALE GENOMIC DNA]</scope>
    <source>
        <strain evidence="6">WasteWater1</strain>
    </source>
</reference>
<dbReference type="Pfam" id="PF00067">
    <property type="entry name" value="p450"/>
    <property type="match status" value="1"/>
</dbReference>
<dbReference type="CDD" id="cd11060">
    <property type="entry name" value="CYP57A1-like"/>
    <property type="match status" value="1"/>
</dbReference>
<dbReference type="InterPro" id="IPR017972">
    <property type="entry name" value="Cyt_P450_CS"/>
</dbReference>
<feature type="binding site" description="axial binding residue" evidence="4">
    <location>
        <position position="498"/>
    </location>
    <ligand>
        <name>heme</name>
        <dbReference type="ChEBI" id="CHEBI:30413"/>
    </ligand>
    <ligandPart>
        <name>Fe</name>
        <dbReference type="ChEBI" id="CHEBI:18248"/>
    </ligandPart>
</feature>
<proteinExistence type="inferred from homology"/>
<evidence type="ECO:0000256" key="2">
    <source>
        <dbReference type="ARBA" id="ARBA00022723"/>
    </source>
</evidence>
<dbReference type="GO" id="GO:0020037">
    <property type="term" value="F:heme binding"/>
    <property type="evidence" value="ECO:0007669"/>
    <property type="project" value="InterPro"/>
</dbReference>
<dbReference type="GeneID" id="59328495"/>
<dbReference type="PRINTS" id="PR00385">
    <property type="entry name" value="P450"/>
</dbReference>
<dbReference type="AlphaFoldDB" id="A0A8H6FCW1"/>
<name>A0A8H6FCW1_9LECA</name>
<accession>A0A8H6FCW1</accession>
<dbReference type="SUPFAM" id="SSF48264">
    <property type="entry name" value="Cytochrome P450"/>
    <property type="match status" value="1"/>
</dbReference>
<dbReference type="InterPro" id="IPR050121">
    <property type="entry name" value="Cytochrome_P450_monoxygenase"/>
</dbReference>
<dbReference type="PROSITE" id="PS00086">
    <property type="entry name" value="CYTOCHROME_P450"/>
    <property type="match status" value="1"/>
</dbReference>
<dbReference type="GO" id="GO:0005506">
    <property type="term" value="F:iron ion binding"/>
    <property type="evidence" value="ECO:0007669"/>
    <property type="project" value="InterPro"/>
</dbReference>
<dbReference type="InterPro" id="IPR002401">
    <property type="entry name" value="Cyt_P450_E_grp-I"/>
</dbReference>
<dbReference type="PANTHER" id="PTHR24305:SF229">
    <property type="entry name" value="P450, PUTATIVE (EUROFUNG)-RELATED"/>
    <property type="match status" value="1"/>
</dbReference>
<keyword evidence="7" id="KW-1185">Reference proteome</keyword>
<organism evidence="6 7">
    <name type="scientific">Letharia lupina</name>
    <dbReference type="NCBI Taxonomy" id="560253"/>
    <lineage>
        <taxon>Eukaryota</taxon>
        <taxon>Fungi</taxon>
        <taxon>Dikarya</taxon>
        <taxon>Ascomycota</taxon>
        <taxon>Pezizomycotina</taxon>
        <taxon>Lecanoromycetes</taxon>
        <taxon>OSLEUM clade</taxon>
        <taxon>Lecanoromycetidae</taxon>
        <taxon>Lecanorales</taxon>
        <taxon>Lecanorineae</taxon>
        <taxon>Parmeliaceae</taxon>
        <taxon>Letharia</taxon>
    </lineage>
</organism>
<dbReference type="GO" id="GO:0004497">
    <property type="term" value="F:monooxygenase activity"/>
    <property type="evidence" value="ECO:0007669"/>
    <property type="project" value="UniProtKB-KW"/>
</dbReference>
<dbReference type="Proteomes" id="UP000593566">
    <property type="component" value="Unassembled WGS sequence"/>
</dbReference>
<dbReference type="InterPro" id="IPR001128">
    <property type="entry name" value="Cyt_P450"/>
</dbReference>
<protein>
    <recommendedName>
        <fullName evidence="8">Cytochrome P450</fullName>
    </recommendedName>
</protein>
<dbReference type="InterPro" id="IPR036396">
    <property type="entry name" value="Cyt_P450_sf"/>
</dbReference>
<evidence type="ECO:0000313" key="7">
    <source>
        <dbReference type="Proteomes" id="UP000593566"/>
    </source>
</evidence>
<keyword evidence="2 4" id="KW-0479">Metal-binding</keyword>
<dbReference type="PANTHER" id="PTHR24305">
    <property type="entry name" value="CYTOCHROME P450"/>
    <property type="match status" value="1"/>
</dbReference>
<evidence type="ECO:0008006" key="8">
    <source>
        <dbReference type="Google" id="ProtNLM"/>
    </source>
</evidence>
<evidence type="ECO:0000313" key="6">
    <source>
        <dbReference type="EMBL" id="KAF6223234.1"/>
    </source>
</evidence>
<dbReference type="GO" id="GO:0016705">
    <property type="term" value="F:oxidoreductase activity, acting on paired donors, with incorporation or reduction of molecular oxygen"/>
    <property type="evidence" value="ECO:0007669"/>
    <property type="project" value="InterPro"/>
</dbReference>